<dbReference type="EMBL" id="JACMRX010000002">
    <property type="protein sequence ID" value="KAF7995872.1"/>
    <property type="molecule type" value="Genomic_DNA"/>
</dbReference>
<reference evidence="1 2" key="1">
    <citation type="submission" date="2020-08" db="EMBL/GenBank/DDBJ databases">
        <title>Aphidius gifuensis genome sequencing and assembly.</title>
        <authorList>
            <person name="Du Z."/>
        </authorList>
    </citation>
    <scope>NUCLEOTIDE SEQUENCE [LARGE SCALE GENOMIC DNA]</scope>
    <source>
        <strain evidence="1">YNYX2018</strain>
        <tissue evidence="1">Adults</tissue>
    </source>
</reference>
<evidence type="ECO:0000313" key="2">
    <source>
        <dbReference type="Proteomes" id="UP000639338"/>
    </source>
</evidence>
<gene>
    <name evidence="1" type="ORF">HCN44_006979</name>
</gene>
<dbReference type="Proteomes" id="UP000639338">
    <property type="component" value="Unassembled WGS sequence"/>
</dbReference>
<dbReference type="AlphaFoldDB" id="A0A834Y362"/>
<organism evidence="1 2">
    <name type="scientific">Aphidius gifuensis</name>
    <name type="common">Parasitoid wasp</name>
    <dbReference type="NCBI Taxonomy" id="684658"/>
    <lineage>
        <taxon>Eukaryota</taxon>
        <taxon>Metazoa</taxon>
        <taxon>Ecdysozoa</taxon>
        <taxon>Arthropoda</taxon>
        <taxon>Hexapoda</taxon>
        <taxon>Insecta</taxon>
        <taxon>Pterygota</taxon>
        <taxon>Neoptera</taxon>
        <taxon>Endopterygota</taxon>
        <taxon>Hymenoptera</taxon>
        <taxon>Apocrita</taxon>
        <taxon>Ichneumonoidea</taxon>
        <taxon>Braconidae</taxon>
        <taxon>Aphidiinae</taxon>
        <taxon>Aphidius</taxon>
    </lineage>
</organism>
<proteinExistence type="predicted"/>
<sequence>MSTFGQYHSVSKAKRYMAFESFTDDPVPCKCIACIENWPTLDYLPSYESMVLPASIKKELNDMTLKVEEWRKRIPHRDTRELLTMKDTLNSMNDKYHQYITVPCQEVSKLNILIKELYYRLRTVYDIVE</sequence>
<keyword evidence="2" id="KW-1185">Reference proteome</keyword>
<name>A0A834Y362_APHGI</name>
<accession>A0A834Y362</accession>
<comment type="caution">
    <text evidence="1">The sequence shown here is derived from an EMBL/GenBank/DDBJ whole genome shotgun (WGS) entry which is preliminary data.</text>
</comment>
<evidence type="ECO:0000313" key="1">
    <source>
        <dbReference type="EMBL" id="KAF7995872.1"/>
    </source>
</evidence>
<protein>
    <submittedName>
        <fullName evidence="1">Uncharacterized protein</fullName>
    </submittedName>
</protein>